<reference evidence="3 4" key="1">
    <citation type="journal article" date="2018" name="Nat. Genet.">
        <title>Extensive intraspecific gene order and gene structural variations between Mo17 and other maize genomes.</title>
        <authorList>
            <person name="Sun S."/>
            <person name="Zhou Y."/>
            <person name="Chen J."/>
            <person name="Shi J."/>
            <person name="Zhao H."/>
            <person name="Zhao H."/>
            <person name="Song W."/>
            <person name="Zhang M."/>
            <person name="Cui Y."/>
            <person name="Dong X."/>
            <person name="Liu H."/>
            <person name="Ma X."/>
            <person name="Jiao Y."/>
            <person name="Wang B."/>
            <person name="Wei X."/>
            <person name="Stein J.C."/>
            <person name="Glaubitz J.C."/>
            <person name="Lu F."/>
            <person name="Yu G."/>
            <person name="Liang C."/>
            <person name="Fengler K."/>
            <person name="Li B."/>
            <person name="Rafalski A."/>
            <person name="Schnable P.S."/>
            <person name="Ware D.H."/>
            <person name="Buckler E.S."/>
            <person name="Lai J."/>
        </authorList>
    </citation>
    <scope>NUCLEOTIDE SEQUENCE [LARGE SCALE GENOMIC DNA]</scope>
    <source>
        <strain evidence="4">cv. Missouri 17</strain>
        <tissue evidence="3">Seedling</tissue>
    </source>
</reference>
<organism evidence="3 4">
    <name type="scientific">Zea mays</name>
    <name type="common">Maize</name>
    <dbReference type="NCBI Taxonomy" id="4577"/>
    <lineage>
        <taxon>Eukaryota</taxon>
        <taxon>Viridiplantae</taxon>
        <taxon>Streptophyta</taxon>
        <taxon>Embryophyta</taxon>
        <taxon>Tracheophyta</taxon>
        <taxon>Spermatophyta</taxon>
        <taxon>Magnoliopsida</taxon>
        <taxon>Liliopsida</taxon>
        <taxon>Poales</taxon>
        <taxon>Poaceae</taxon>
        <taxon>PACMAD clade</taxon>
        <taxon>Panicoideae</taxon>
        <taxon>Andropogonodae</taxon>
        <taxon>Andropogoneae</taxon>
        <taxon>Tripsacinae</taxon>
        <taxon>Zea</taxon>
    </lineage>
</organism>
<dbReference type="PANTHER" id="PTHR22942:SF30">
    <property type="entry name" value="MEIOTIC RECOMBINATION PROTEIN DMC1_LIM15 HOMOLOG"/>
    <property type="match status" value="1"/>
</dbReference>
<feature type="domain" description="Rad51-like C-terminal" evidence="2">
    <location>
        <begin position="33"/>
        <end position="76"/>
    </location>
</feature>
<evidence type="ECO:0000313" key="3">
    <source>
        <dbReference type="EMBL" id="PWZ18382.1"/>
    </source>
</evidence>
<feature type="region of interest" description="Disordered" evidence="1">
    <location>
        <begin position="1"/>
        <end position="35"/>
    </location>
</feature>
<gene>
    <name evidence="3" type="primary">LIM15_3</name>
    <name evidence="3" type="ORF">Zm00014a_014562</name>
</gene>
<dbReference type="Gene3D" id="3.40.50.300">
    <property type="entry name" value="P-loop containing nucleotide triphosphate hydrolases"/>
    <property type="match status" value="1"/>
</dbReference>
<evidence type="ECO:0000259" key="2">
    <source>
        <dbReference type="Pfam" id="PF08423"/>
    </source>
</evidence>
<dbReference type="PANTHER" id="PTHR22942">
    <property type="entry name" value="RECA/RAD51/RADA DNA STRAND-PAIRING FAMILY MEMBER"/>
    <property type="match status" value="1"/>
</dbReference>
<dbReference type="AlphaFoldDB" id="A0A3L6EBP8"/>
<protein>
    <submittedName>
        <fullName evidence="3">Meiotic recombination protein DMC1</fullName>
    </submittedName>
</protein>
<sequence length="91" mass="10109">MDPARSPGSRHALAVEAPSPPRSRGLRQPPPPRQQKLAQMLSRLTKIAKEFNVVVYFTNQVIADPGGGMFITDPKRNQQAAMCWRMLPPSD</sequence>
<dbReference type="InterPro" id="IPR013632">
    <property type="entry name" value="Rad51_C"/>
</dbReference>
<proteinExistence type="predicted"/>
<dbReference type="EMBL" id="NCVQ01000007">
    <property type="protein sequence ID" value="PWZ18382.1"/>
    <property type="molecule type" value="Genomic_DNA"/>
</dbReference>
<evidence type="ECO:0000313" key="4">
    <source>
        <dbReference type="Proteomes" id="UP000251960"/>
    </source>
</evidence>
<evidence type="ECO:0000256" key="1">
    <source>
        <dbReference type="SAM" id="MobiDB-lite"/>
    </source>
</evidence>
<accession>A0A3L6EBP8</accession>
<dbReference type="Pfam" id="PF08423">
    <property type="entry name" value="Rad51"/>
    <property type="match status" value="1"/>
</dbReference>
<dbReference type="InterPro" id="IPR027417">
    <property type="entry name" value="P-loop_NTPase"/>
</dbReference>
<dbReference type="Proteomes" id="UP000251960">
    <property type="component" value="Chromosome 6"/>
</dbReference>
<comment type="caution">
    <text evidence="3">The sequence shown here is derived from an EMBL/GenBank/DDBJ whole genome shotgun (WGS) entry which is preliminary data.</text>
</comment>
<name>A0A3L6EBP8_MAIZE</name>